<dbReference type="RefSeq" id="WP_406854088.1">
    <property type="nucleotide sequence ID" value="NZ_CP157484.1"/>
</dbReference>
<feature type="domain" description="SAF" evidence="5">
    <location>
        <begin position="196"/>
        <end position="258"/>
    </location>
</feature>
<dbReference type="Pfam" id="PF13144">
    <property type="entry name" value="ChapFlgA"/>
    <property type="match status" value="1"/>
</dbReference>
<protein>
    <submittedName>
        <fullName evidence="6">Flagellar basal body P-ring formation chaperone FlgA</fullName>
    </submittedName>
</protein>
<evidence type="ECO:0000256" key="1">
    <source>
        <dbReference type="ARBA" id="ARBA00004418"/>
    </source>
</evidence>
<evidence type="ECO:0000256" key="4">
    <source>
        <dbReference type="SAM" id="SignalP"/>
    </source>
</evidence>
<keyword evidence="6" id="KW-0966">Cell projection</keyword>
<dbReference type="PANTHER" id="PTHR36307:SF1">
    <property type="entry name" value="FLAGELLA BASAL BODY P-RING FORMATION PROTEIN FLGA"/>
    <property type="match status" value="1"/>
</dbReference>
<keyword evidence="6" id="KW-0969">Cilium</keyword>
<feature type="chain" id="PRO_5043560156" evidence="4">
    <location>
        <begin position="30"/>
        <end position="337"/>
    </location>
</feature>
<evidence type="ECO:0000259" key="5">
    <source>
        <dbReference type="SMART" id="SM00858"/>
    </source>
</evidence>
<evidence type="ECO:0000256" key="2">
    <source>
        <dbReference type="ARBA" id="ARBA00022729"/>
    </source>
</evidence>
<feature type="signal peptide" evidence="4">
    <location>
        <begin position="1"/>
        <end position="29"/>
    </location>
</feature>
<dbReference type="EMBL" id="CP157484">
    <property type="protein sequence ID" value="XBO37266.1"/>
    <property type="molecule type" value="Genomic_DNA"/>
</dbReference>
<dbReference type="AlphaFoldDB" id="A0AAU7JAQ6"/>
<keyword evidence="2 4" id="KW-0732">Signal</keyword>
<evidence type="ECO:0000256" key="3">
    <source>
        <dbReference type="ARBA" id="ARBA00022764"/>
    </source>
</evidence>
<dbReference type="NCBIfam" id="TIGR03170">
    <property type="entry name" value="flgA_cterm"/>
    <property type="match status" value="1"/>
</dbReference>
<proteinExistence type="predicted"/>
<dbReference type="CDD" id="cd11614">
    <property type="entry name" value="SAF_CpaB_FlgA_like"/>
    <property type="match status" value="1"/>
</dbReference>
<dbReference type="InterPro" id="IPR013974">
    <property type="entry name" value="SAF"/>
</dbReference>
<dbReference type="InterPro" id="IPR017585">
    <property type="entry name" value="SAF_FlgA"/>
</dbReference>
<keyword evidence="6" id="KW-0282">Flagellum</keyword>
<dbReference type="InterPro" id="IPR039246">
    <property type="entry name" value="Flagellar_FlgA"/>
</dbReference>
<gene>
    <name evidence="6" type="primary">flgA</name>
    <name evidence="6" type="ORF">ABEG18_16210</name>
</gene>
<keyword evidence="3" id="KW-0574">Periplasm</keyword>
<reference evidence="6" key="1">
    <citation type="submission" date="2024-05" db="EMBL/GenBank/DDBJ databases">
        <authorList>
            <person name="Kim S."/>
            <person name="Heo J."/>
            <person name="Choi H."/>
            <person name="Choi Y."/>
            <person name="Kwon S.-W."/>
            <person name="Kim Y."/>
        </authorList>
    </citation>
    <scope>NUCLEOTIDE SEQUENCE</scope>
    <source>
        <strain evidence="6">KACC 23698</strain>
    </source>
</reference>
<organism evidence="6">
    <name type="scientific">Alsobacter sp. KACC 23698</name>
    <dbReference type="NCBI Taxonomy" id="3149229"/>
    <lineage>
        <taxon>Bacteria</taxon>
        <taxon>Pseudomonadati</taxon>
        <taxon>Pseudomonadota</taxon>
        <taxon>Alphaproteobacteria</taxon>
        <taxon>Hyphomicrobiales</taxon>
        <taxon>Alsobacteraceae</taxon>
        <taxon>Alsobacter</taxon>
    </lineage>
</organism>
<dbReference type="Gene3D" id="3.90.1210.10">
    <property type="entry name" value="Antifreeze-like/N-acetylneuraminic acid synthase C-terminal domain"/>
    <property type="match status" value="1"/>
</dbReference>
<dbReference type="PANTHER" id="PTHR36307">
    <property type="entry name" value="FLAGELLA BASAL BODY P-RING FORMATION PROTEIN FLGA"/>
    <property type="match status" value="1"/>
</dbReference>
<comment type="subcellular location">
    <subcellularLocation>
        <location evidence="1">Periplasm</location>
    </subcellularLocation>
</comment>
<dbReference type="Gene3D" id="2.30.30.760">
    <property type="match status" value="1"/>
</dbReference>
<name>A0AAU7JAQ6_9HYPH</name>
<evidence type="ECO:0000313" key="6">
    <source>
        <dbReference type="EMBL" id="XBO37266.1"/>
    </source>
</evidence>
<dbReference type="GO" id="GO:0042597">
    <property type="term" value="C:periplasmic space"/>
    <property type="evidence" value="ECO:0007669"/>
    <property type="project" value="UniProtKB-SubCell"/>
</dbReference>
<dbReference type="GO" id="GO:0044780">
    <property type="term" value="P:bacterial-type flagellum assembly"/>
    <property type="evidence" value="ECO:0007669"/>
    <property type="project" value="InterPro"/>
</dbReference>
<sequence length="337" mass="34799">MAIVTLMRAAGLAGLALLAALEAAVPAGAQSAPKPALRGDVVVMRDVVTLGDLVERAGAAAASPVFRAPPLGKAGTIQAIRVIEAARSAGLSVDPGTVSQIVVSRASRRAPKAEIEAVVSQALTDRYGLDRPDVALALEAGEQAVHLEPDALGPLKVSELVYDPRSRRVEAVLTVAGSASLTLKPLRVLGQTVDMVSVPVLQKTVQRGDSVTAADVTVERRPRADYPTAGFVDPSMLVGRIARNAMQAGSAVRETDVVKQEIVEKNATVTVLYETPGIALAMRGKALEAGGVGDTVLVMNPQSKRTLSATAISPGVVKVIMAVPGRLAENGAAQVVR</sequence>
<accession>A0AAU7JAQ6</accession>
<dbReference type="SMART" id="SM00858">
    <property type="entry name" value="SAF"/>
    <property type="match status" value="1"/>
</dbReference>